<reference evidence="12" key="1">
    <citation type="submission" date="2020-05" db="EMBL/GenBank/DDBJ databases">
        <authorList>
            <person name="Chiriac C."/>
            <person name="Salcher M."/>
            <person name="Ghai R."/>
            <person name="Kavagutti S V."/>
        </authorList>
    </citation>
    <scope>NUCLEOTIDE SEQUENCE</scope>
</reference>
<proteinExistence type="predicted"/>
<dbReference type="PROSITE" id="PS51012">
    <property type="entry name" value="ABC_TM2"/>
    <property type="match status" value="1"/>
</dbReference>
<keyword evidence="7 8" id="KW-0472">Membrane</keyword>
<feature type="transmembrane region" description="Helical" evidence="8">
    <location>
        <begin position="167"/>
        <end position="189"/>
    </location>
</feature>
<evidence type="ECO:0000256" key="6">
    <source>
        <dbReference type="ARBA" id="ARBA00022989"/>
    </source>
</evidence>
<dbReference type="PANTHER" id="PTHR30413:SF8">
    <property type="entry name" value="TRANSPORT PERMEASE PROTEIN"/>
    <property type="match status" value="1"/>
</dbReference>
<keyword evidence="5 8" id="KW-0812">Transmembrane</keyword>
<feature type="transmembrane region" description="Helical" evidence="8">
    <location>
        <begin position="131"/>
        <end position="155"/>
    </location>
</feature>
<sequence length="287" mass="32431">MTVHDDSHPESDDQDQGLFSLDKSVTSRAYVAEIWKRRDFALSLPIEELQSSHKDTLFGNIWHLGNPLLTAGVYYLVFGKFLEVSRGVDNFVVWLIIGVFTYQLTSGTILGGASSITSRQGLMRSFRFPRAIVPISNMIGELLAFAFQFLVIVIFAFATGVGPSRRWFLLPVILLIHTAFNLGGSFIAARLNDGFRDIQQLIPFVLRLAMYASGVMFPLDRIVGRNDLVDWLVRLNPIASLINFYRWMILGTELNVATSALTVVESLLILWFGFRFFKVAEYRYGQS</sequence>
<evidence type="ECO:0000256" key="8">
    <source>
        <dbReference type="SAM" id="Phobius"/>
    </source>
</evidence>
<dbReference type="EMBL" id="CAEZSL010000071">
    <property type="protein sequence ID" value="CAB4543220.1"/>
    <property type="molecule type" value="Genomic_DNA"/>
</dbReference>
<dbReference type="AlphaFoldDB" id="A0A6J7M2T1"/>
<dbReference type="GO" id="GO:0140359">
    <property type="term" value="F:ABC-type transporter activity"/>
    <property type="evidence" value="ECO:0007669"/>
    <property type="project" value="InterPro"/>
</dbReference>
<dbReference type="EMBL" id="CAEZZV010000163">
    <property type="protein sequence ID" value="CAB4786277.1"/>
    <property type="molecule type" value="Genomic_DNA"/>
</dbReference>
<feature type="transmembrane region" description="Helical" evidence="8">
    <location>
        <begin position="91"/>
        <end position="111"/>
    </location>
</feature>
<dbReference type="GO" id="GO:0015920">
    <property type="term" value="P:lipopolysaccharide transport"/>
    <property type="evidence" value="ECO:0007669"/>
    <property type="project" value="TreeGrafter"/>
</dbReference>
<dbReference type="EMBL" id="CAFBRX010000180">
    <property type="protein sequence ID" value="CAB5132276.1"/>
    <property type="molecule type" value="Genomic_DNA"/>
</dbReference>
<evidence type="ECO:0000313" key="10">
    <source>
        <dbReference type="EMBL" id="CAB4543220.1"/>
    </source>
</evidence>
<gene>
    <name evidence="10" type="ORF">UFOPK1421_00772</name>
    <name evidence="11" type="ORF">UFOPK2921_01147</name>
    <name evidence="12" type="ORF">UFOPK3889_00784</name>
    <name evidence="13" type="ORF">UFOPK4422_01412</name>
</gene>
<dbReference type="PANTHER" id="PTHR30413">
    <property type="entry name" value="INNER MEMBRANE TRANSPORT PERMEASE"/>
    <property type="match status" value="1"/>
</dbReference>
<evidence type="ECO:0000256" key="5">
    <source>
        <dbReference type="ARBA" id="ARBA00022692"/>
    </source>
</evidence>
<evidence type="ECO:0000313" key="13">
    <source>
        <dbReference type="EMBL" id="CAB5132276.1"/>
    </source>
</evidence>
<evidence type="ECO:0000313" key="12">
    <source>
        <dbReference type="EMBL" id="CAB4973822.1"/>
    </source>
</evidence>
<feature type="transmembrane region" description="Helical" evidence="8">
    <location>
        <begin position="201"/>
        <end position="219"/>
    </location>
</feature>
<dbReference type="GO" id="GO:0005886">
    <property type="term" value="C:plasma membrane"/>
    <property type="evidence" value="ECO:0007669"/>
    <property type="project" value="UniProtKB-SubCell"/>
</dbReference>
<keyword evidence="4" id="KW-0997">Cell inner membrane</keyword>
<evidence type="ECO:0000256" key="1">
    <source>
        <dbReference type="ARBA" id="ARBA00004429"/>
    </source>
</evidence>
<evidence type="ECO:0000313" key="11">
    <source>
        <dbReference type="EMBL" id="CAB4786277.1"/>
    </source>
</evidence>
<feature type="transmembrane region" description="Helical" evidence="8">
    <location>
        <begin position="61"/>
        <end position="79"/>
    </location>
</feature>
<feature type="transmembrane region" description="Helical" evidence="8">
    <location>
        <begin position="256"/>
        <end position="277"/>
    </location>
</feature>
<comment type="subcellular location">
    <subcellularLocation>
        <location evidence="1">Cell inner membrane</location>
        <topology evidence="1">Multi-pass membrane protein</topology>
    </subcellularLocation>
</comment>
<dbReference type="EMBL" id="CAFBNZ010000146">
    <property type="protein sequence ID" value="CAB4973822.1"/>
    <property type="molecule type" value="Genomic_DNA"/>
</dbReference>
<evidence type="ECO:0000256" key="7">
    <source>
        <dbReference type="ARBA" id="ARBA00023136"/>
    </source>
</evidence>
<accession>A0A6J7M2T1</accession>
<organism evidence="12">
    <name type="scientific">freshwater metagenome</name>
    <dbReference type="NCBI Taxonomy" id="449393"/>
    <lineage>
        <taxon>unclassified sequences</taxon>
        <taxon>metagenomes</taxon>
        <taxon>ecological metagenomes</taxon>
    </lineage>
</organism>
<dbReference type="Pfam" id="PF01061">
    <property type="entry name" value="ABC2_membrane"/>
    <property type="match status" value="1"/>
</dbReference>
<keyword evidence="6 8" id="KW-1133">Transmembrane helix</keyword>
<evidence type="ECO:0000256" key="3">
    <source>
        <dbReference type="ARBA" id="ARBA00022475"/>
    </source>
</evidence>
<keyword evidence="3" id="KW-1003">Cell membrane</keyword>
<evidence type="ECO:0000259" key="9">
    <source>
        <dbReference type="PROSITE" id="PS51012"/>
    </source>
</evidence>
<protein>
    <submittedName>
        <fullName evidence="12">Unannotated protein</fullName>
    </submittedName>
</protein>
<keyword evidence="2" id="KW-0813">Transport</keyword>
<dbReference type="InterPro" id="IPR047817">
    <property type="entry name" value="ABC2_TM_bact-type"/>
</dbReference>
<evidence type="ECO:0000256" key="2">
    <source>
        <dbReference type="ARBA" id="ARBA00022448"/>
    </source>
</evidence>
<feature type="domain" description="ABC transmembrane type-2" evidence="9">
    <location>
        <begin position="58"/>
        <end position="280"/>
    </location>
</feature>
<name>A0A6J7M2T1_9ZZZZ</name>
<evidence type="ECO:0000256" key="4">
    <source>
        <dbReference type="ARBA" id="ARBA00022519"/>
    </source>
</evidence>
<dbReference type="InterPro" id="IPR013525">
    <property type="entry name" value="ABC2_TM"/>
</dbReference>